<evidence type="ECO:0000313" key="8">
    <source>
        <dbReference type="EMBL" id="JAG56207.1"/>
    </source>
</evidence>
<dbReference type="GO" id="GO:0017171">
    <property type="term" value="F:serine hydrolase activity"/>
    <property type="evidence" value="ECO:0007669"/>
    <property type="project" value="TreeGrafter"/>
</dbReference>
<evidence type="ECO:0000256" key="2">
    <source>
        <dbReference type="ARBA" id="ARBA00010701"/>
    </source>
</evidence>
<dbReference type="GO" id="GO:0016298">
    <property type="term" value="F:lipase activity"/>
    <property type="evidence" value="ECO:0007669"/>
    <property type="project" value="InterPro"/>
</dbReference>
<reference evidence="7" key="2">
    <citation type="submission" date="2014-07" db="EMBL/GenBank/DDBJ databases">
        <authorList>
            <person name="Hull J."/>
        </authorList>
    </citation>
    <scope>NUCLEOTIDE SEQUENCE</scope>
</reference>
<dbReference type="SUPFAM" id="SSF53474">
    <property type="entry name" value="alpha/beta-Hydrolases"/>
    <property type="match status" value="1"/>
</dbReference>
<reference evidence="7" key="1">
    <citation type="journal article" date="2014" name="PLoS ONE">
        <title>Transcriptome-Based Identification of ABC Transporters in the Western Tarnished Plant Bug Lygus hesperus.</title>
        <authorList>
            <person name="Hull J.J."/>
            <person name="Chaney K."/>
            <person name="Geib S.M."/>
            <person name="Fabrick J.A."/>
            <person name="Brent C.S."/>
            <person name="Walsh D."/>
            <person name="Lavine L.C."/>
        </authorList>
    </citation>
    <scope>NUCLEOTIDE SEQUENCE</scope>
</reference>
<feature type="signal peptide" evidence="5">
    <location>
        <begin position="1"/>
        <end position="19"/>
    </location>
</feature>
<evidence type="ECO:0000256" key="4">
    <source>
        <dbReference type="RuleBase" id="RU004262"/>
    </source>
</evidence>
<accession>A0A0A9Z904</accession>
<comment type="similarity">
    <text evidence="2 4">Belongs to the AB hydrolase superfamily. Lipase family.</text>
</comment>
<feature type="chain" id="PRO_5015034125" evidence="5">
    <location>
        <begin position="20"/>
        <end position="282"/>
    </location>
</feature>
<dbReference type="InterPro" id="IPR029058">
    <property type="entry name" value="AB_hydrolase_fold"/>
</dbReference>
<dbReference type="Pfam" id="PF00151">
    <property type="entry name" value="Lipase"/>
    <property type="match status" value="1"/>
</dbReference>
<dbReference type="Gene3D" id="3.40.50.1820">
    <property type="entry name" value="alpha/beta hydrolase"/>
    <property type="match status" value="1"/>
</dbReference>
<dbReference type="GO" id="GO:0016042">
    <property type="term" value="P:lipid catabolic process"/>
    <property type="evidence" value="ECO:0007669"/>
    <property type="project" value="TreeGrafter"/>
</dbReference>
<evidence type="ECO:0000256" key="5">
    <source>
        <dbReference type="SAM" id="SignalP"/>
    </source>
</evidence>
<proteinExistence type="inferred from homology"/>
<dbReference type="InterPro" id="IPR000734">
    <property type="entry name" value="TAG_lipase"/>
</dbReference>
<reference evidence="8" key="3">
    <citation type="submission" date="2014-09" db="EMBL/GenBank/DDBJ databases">
        <authorList>
            <person name="Magalhaes I.L.F."/>
            <person name="Oliveira U."/>
            <person name="Santos F.R."/>
            <person name="Vidigal T.H.D.A."/>
            <person name="Brescovit A.D."/>
            <person name="Santos A.J."/>
        </authorList>
    </citation>
    <scope>NUCLEOTIDE SEQUENCE</scope>
</reference>
<dbReference type="AlphaFoldDB" id="A0A0A9Z904"/>
<name>A0A0A9Z904_LYGHE</name>
<keyword evidence="5" id="KW-0732">Signal</keyword>
<gene>
    <name evidence="7" type="primary">Lipg</name>
    <name evidence="7" type="ORF">CM83_9922</name>
</gene>
<dbReference type="PANTHER" id="PTHR11610:SF173">
    <property type="entry name" value="LIPASE DOMAIN-CONTAINING PROTEIN-RELATED"/>
    <property type="match status" value="1"/>
</dbReference>
<keyword evidence="3" id="KW-0964">Secreted</keyword>
<dbReference type="InterPro" id="IPR013818">
    <property type="entry name" value="Lipase"/>
</dbReference>
<feature type="domain" description="Lipase" evidence="6">
    <location>
        <begin position="42"/>
        <end position="197"/>
    </location>
</feature>
<sequence>MTTLEIVLFMAFLVSNARTHNRSTIHKYKEKMNEYVNDELQTFRKTRKPDIGGGRVLFFLYKKVNGKTVRSVESMHRSKKLHNGWLDCTLPLKVGFHGWQQKMDTLFVKKMEEAYSNTAERVQFVIVRWFGADQGYVAAKMSIPEAAKVIHMYLIRLTEETQCIELKDITLVGHSLGAQLAGAVGNRIRGDIGKIVGHHLFPPKGANIYFDYGDPLVLQLSCSHVMSIHLFFDSVRNPEKLMAQECDCTHTSHCEFRSGESLLSVFFNEMTSVPGQFCFFIS</sequence>
<evidence type="ECO:0000313" key="7">
    <source>
        <dbReference type="EMBL" id="JAG40914.1"/>
    </source>
</evidence>
<evidence type="ECO:0000256" key="3">
    <source>
        <dbReference type="ARBA" id="ARBA00022525"/>
    </source>
</evidence>
<dbReference type="PANTHER" id="PTHR11610">
    <property type="entry name" value="LIPASE"/>
    <property type="match status" value="1"/>
</dbReference>
<dbReference type="EMBL" id="GBRD01009617">
    <property type="protein sequence ID" value="JAG56207.1"/>
    <property type="molecule type" value="Transcribed_RNA"/>
</dbReference>
<dbReference type="GO" id="GO:0005615">
    <property type="term" value="C:extracellular space"/>
    <property type="evidence" value="ECO:0007669"/>
    <property type="project" value="TreeGrafter"/>
</dbReference>
<protein>
    <submittedName>
        <fullName evidence="7">Endothelial lipase</fullName>
    </submittedName>
</protein>
<evidence type="ECO:0000259" key="6">
    <source>
        <dbReference type="Pfam" id="PF00151"/>
    </source>
</evidence>
<dbReference type="EMBL" id="GBHO01002690">
    <property type="protein sequence ID" value="JAG40914.1"/>
    <property type="molecule type" value="Transcribed_RNA"/>
</dbReference>
<evidence type="ECO:0000256" key="1">
    <source>
        <dbReference type="ARBA" id="ARBA00004613"/>
    </source>
</evidence>
<comment type="subcellular location">
    <subcellularLocation>
        <location evidence="1">Secreted</location>
    </subcellularLocation>
</comment>
<organism evidence="7">
    <name type="scientific">Lygus hesperus</name>
    <name type="common">Western plant bug</name>
    <dbReference type="NCBI Taxonomy" id="30085"/>
    <lineage>
        <taxon>Eukaryota</taxon>
        <taxon>Metazoa</taxon>
        <taxon>Ecdysozoa</taxon>
        <taxon>Arthropoda</taxon>
        <taxon>Hexapoda</taxon>
        <taxon>Insecta</taxon>
        <taxon>Pterygota</taxon>
        <taxon>Neoptera</taxon>
        <taxon>Paraneoptera</taxon>
        <taxon>Hemiptera</taxon>
        <taxon>Heteroptera</taxon>
        <taxon>Panheteroptera</taxon>
        <taxon>Cimicomorpha</taxon>
        <taxon>Miridae</taxon>
        <taxon>Mirini</taxon>
        <taxon>Lygus</taxon>
    </lineage>
</organism>